<dbReference type="GO" id="GO:0016758">
    <property type="term" value="F:hexosyltransferase activity"/>
    <property type="evidence" value="ECO:0007669"/>
    <property type="project" value="UniProtKB-ARBA"/>
</dbReference>
<dbReference type="EMBL" id="UOFL01000112">
    <property type="protein sequence ID" value="VAW76724.1"/>
    <property type="molecule type" value="Genomic_DNA"/>
</dbReference>
<feature type="domain" description="Glycosyltransferase 2-like" evidence="1">
    <location>
        <begin position="23"/>
        <end position="191"/>
    </location>
</feature>
<sequence length="325" mass="38228">MYIKSEEEIKKSWKGDETNPLVSICCITYNHEKYISDALNSFLMQETKFPFEIVIGEDCSDDKTLKIIKEYKLNYPTIIRVITSERNVGMCENFDRVIDAAQGEYIALCEGDDYFTIKDKLTINVKEMKNDMRLSFVFGPAVQINEKNDDKKIRNQYTKKEVSKIDLNWVLKKGGAFYPTPTSFFRKSVLHEKPKWFDFHFTRDYPLAILSVLKGRIGYIDKVTACYRYNEGSVSNKKFGCIKECKKSATNKYHKNLEFIKMIYKENVAEYTMYKLLAAKEDYVYYSKLINCGYRFSTLVGLFKIRYSLYYKSRLILKLAYKLIN</sequence>
<dbReference type="SUPFAM" id="SSF53448">
    <property type="entry name" value="Nucleotide-diphospho-sugar transferases"/>
    <property type="match status" value="1"/>
</dbReference>
<name>A0A3B0Z5V1_9ZZZZ</name>
<dbReference type="AlphaFoldDB" id="A0A3B0Z5V1"/>
<dbReference type="Gene3D" id="3.90.550.10">
    <property type="entry name" value="Spore Coat Polysaccharide Biosynthesis Protein SpsA, Chain A"/>
    <property type="match status" value="1"/>
</dbReference>
<dbReference type="PANTHER" id="PTHR22916">
    <property type="entry name" value="GLYCOSYLTRANSFERASE"/>
    <property type="match status" value="1"/>
</dbReference>
<dbReference type="InterPro" id="IPR001173">
    <property type="entry name" value="Glyco_trans_2-like"/>
</dbReference>
<evidence type="ECO:0000259" key="1">
    <source>
        <dbReference type="Pfam" id="PF00535"/>
    </source>
</evidence>
<organism evidence="2">
    <name type="scientific">hydrothermal vent metagenome</name>
    <dbReference type="NCBI Taxonomy" id="652676"/>
    <lineage>
        <taxon>unclassified sequences</taxon>
        <taxon>metagenomes</taxon>
        <taxon>ecological metagenomes</taxon>
    </lineage>
</organism>
<dbReference type="InterPro" id="IPR029044">
    <property type="entry name" value="Nucleotide-diphossugar_trans"/>
</dbReference>
<dbReference type="Pfam" id="PF00535">
    <property type="entry name" value="Glycos_transf_2"/>
    <property type="match status" value="1"/>
</dbReference>
<protein>
    <submittedName>
        <fullName evidence="2">Putative glycosyltransferase - possibly involved in cell wall localization and side chain formation of rhamnose-glucose polysaccharide</fullName>
    </submittedName>
</protein>
<accession>A0A3B0Z5V1</accession>
<dbReference type="PANTHER" id="PTHR22916:SF3">
    <property type="entry name" value="UDP-GLCNAC:BETAGAL BETA-1,3-N-ACETYLGLUCOSAMINYLTRANSFERASE-LIKE PROTEIN 1"/>
    <property type="match status" value="1"/>
</dbReference>
<evidence type="ECO:0000313" key="2">
    <source>
        <dbReference type="EMBL" id="VAW76724.1"/>
    </source>
</evidence>
<reference evidence="2" key="1">
    <citation type="submission" date="2018-06" db="EMBL/GenBank/DDBJ databases">
        <authorList>
            <person name="Zhirakovskaya E."/>
        </authorList>
    </citation>
    <scope>NUCLEOTIDE SEQUENCE</scope>
</reference>
<proteinExistence type="predicted"/>
<keyword evidence="2" id="KW-0808">Transferase</keyword>
<gene>
    <name evidence="2" type="ORF">MNBD_GAMMA12-3544</name>
</gene>